<dbReference type="EMBL" id="VDLY02000022">
    <property type="protein sequence ID" value="KAB8160322.1"/>
    <property type="molecule type" value="Genomic_DNA"/>
</dbReference>
<evidence type="ECO:0000313" key="2">
    <source>
        <dbReference type="EMBL" id="KAB8160322.1"/>
    </source>
</evidence>
<reference evidence="2" key="1">
    <citation type="submission" date="2019-10" db="EMBL/GenBank/DDBJ databases">
        <title>Nonomuraea sp. nov., isolated from Phyllanthus amarus.</title>
        <authorList>
            <person name="Klykleung N."/>
            <person name="Tanasupawat S."/>
        </authorList>
    </citation>
    <scope>NUCLEOTIDE SEQUENCE [LARGE SCALE GENOMIC DNA]</scope>
    <source>
        <strain evidence="2">3MP-10</strain>
    </source>
</reference>
<dbReference type="RefSeq" id="WP_139674174.1">
    <property type="nucleotide sequence ID" value="NZ_VDLY02000022.1"/>
</dbReference>
<feature type="region of interest" description="Disordered" evidence="1">
    <location>
        <begin position="72"/>
        <end position="114"/>
    </location>
</feature>
<protein>
    <submittedName>
        <fullName evidence="2">Uncharacterized protein</fullName>
    </submittedName>
</protein>
<evidence type="ECO:0000313" key="3">
    <source>
        <dbReference type="Proteomes" id="UP000314251"/>
    </source>
</evidence>
<comment type="caution">
    <text evidence="2">The sequence shown here is derived from an EMBL/GenBank/DDBJ whole genome shotgun (WGS) entry which is preliminary data.</text>
</comment>
<evidence type="ECO:0000256" key="1">
    <source>
        <dbReference type="SAM" id="MobiDB-lite"/>
    </source>
</evidence>
<dbReference type="Proteomes" id="UP000314251">
    <property type="component" value="Unassembled WGS sequence"/>
</dbReference>
<organism evidence="2 3">
    <name type="scientific">Streptomyces mimosae</name>
    <dbReference type="NCBI Taxonomy" id="2586635"/>
    <lineage>
        <taxon>Bacteria</taxon>
        <taxon>Bacillati</taxon>
        <taxon>Actinomycetota</taxon>
        <taxon>Actinomycetes</taxon>
        <taxon>Kitasatosporales</taxon>
        <taxon>Streptomycetaceae</taxon>
        <taxon>Streptomyces</taxon>
    </lineage>
</organism>
<name>A0A5N5ZWQ1_9ACTN</name>
<feature type="compositionally biased region" description="Low complexity" evidence="1">
    <location>
        <begin position="73"/>
        <end position="93"/>
    </location>
</feature>
<keyword evidence="3" id="KW-1185">Reference proteome</keyword>
<proteinExistence type="predicted"/>
<accession>A0A5N5ZWQ1</accession>
<gene>
    <name evidence="2" type="ORF">FH607_027340</name>
</gene>
<dbReference type="AlphaFoldDB" id="A0A5N5ZWQ1"/>
<dbReference type="OrthoDB" id="5318045at2"/>
<sequence>MQGFWRTVSIRACDRIARWAQAGAADPRVLPSAEALMKLSGASIAYSNPTSSGLPVTAEAALAELRQLRSKLAAAAGARSTRPTAPTRGAAAAEQPAHLRRAGVEPHPAPRPRR</sequence>